<evidence type="ECO:0000259" key="11">
    <source>
        <dbReference type="Pfam" id="PF17941"/>
    </source>
</evidence>
<keyword evidence="6" id="KW-0479">Metal-binding</keyword>
<feature type="domain" description="Polyphosphate kinase C-terminal" evidence="11">
    <location>
        <begin position="332"/>
        <end position="497"/>
    </location>
</feature>
<feature type="domain" description="Polyphosphate kinase middle" evidence="8">
    <location>
        <begin position="126"/>
        <end position="306"/>
    </location>
</feature>
<dbReference type="SUPFAM" id="SSF140356">
    <property type="entry name" value="PPK N-terminal domain-like"/>
    <property type="match status" value="1"/>
</dbReference>
<dbReference type="Gene3D" id="1.20.58.310">
    <property type="entry name" value="Polyphosphate kinase N-terminal domain"/>
    <property type="match status" value="1"/>
</dbReference>
<dbReference type="InterPro" id="IPR025200">
    <property type="entry name" value="PPK_C_dom2"/>
</dbReference>
<evidence type="ECO:0000259" key="9">
    <source>
        <dbReference type="Pfam" id="PF13089"/>
    </source>
</evidence>
<feature type="binding site" evidence="6">
    <location>
        <position position="376"/>
    </location>
    <ligand>
        <name>Mg(2+)</name>
        <dbReference type="ChEBI" id="CHEBI:18420"/>
    </ligand>
</feature>
<comment type="function">
    <text evidence="6 7">Catalyzes the reversible transfer of the terminal phosphate of ATP to form a long-chain polyphosphate (polyP).</text>
</comment>
<evidence type="ECO:0000256" key="7">
    <source>
        <dbReference type="RuleBase" id="RU003800"/>
    </source>
</evidence>
<dbReference type="KEGG" id="fek:C1H87_00125"/>
<feature type="binding site" evidence="6">
    <location>
        <position position="406"/>
    </location>
    <ligand>
        <name>Mg(2+)</name>
        <dbReference type="ChEBI" id="CHEBI:18420"/>
    </ligand>
</feature>
<protein>
    <recommendedName>
        <fullName evidence="6 7">Polyphosphate kinase</fullName>
        <ecNumber evidence="6 7">2.7.4.1</ecNumber>
    </recommendedName>
    <alternativeName>
        <fullName evidence="6">ATP-polyphosphate phosphotransferase</fullName>
    </alternativeName>
    <alternativeName>
        <fullName evidence="6">Polyphosphoric acid kinase</fullName>
    </alternativeName>
</protein>
<feature type="binding site" evidence="6">
    <location>
        <position position="565"/>
    </location>
    <ligand>
        <name>ATP</name>
        <dbReference type="ChEBI" id="CHEBI:30616"/>
    </ligand>
</feature>
<dbReference type="InterPro" id="IPR003414">
    <property type="entry name" value="PP_kinase"/>
</dbReference>
<dbReference type="CDD" id="cd09164">
    <property type="entry name" value="PLDc_EcPPK1_C1_like"/>
    <property type="match status" value="1"/>
</dbReference>
<keyword evidence="6" id="KW-0460">Magnesium</keyword>
<dbReference type="Gene3D" id="3.30.1840.10">
    <property type="entry name" value="Polyphosphate kinase middle domain"/>
    <property type="match status" value="1"/>
</dbReference>
<evidence type="ECO:0000256" key="4">
    <source>
        <dbReference type="ARBA" id="ARBA00022777"/>
    </source>
</evidence>
<evidence type="ECO:0000313" key="13">
    <source>
        <dbReference type="Proteomes" id="UP000235826"/>
    </source>
</evidence>
<comment type="PTM">
    <text evidence="6 7">An intermediate of this reaction is the autophosphorylated ppk in which a phosphate is covalently linked to a histidine residue through a N-P bond.</text>
</comment>
<evidence type="ECO:0000259" key="10">
    <source>
        <dbReference type="Pfam" id="PF13090"/>
    </source>
</evidence>
<dbReference type="CDD" id="cd09167">
    <property type="entry name" value="PLDc_EcPPK1_C2_like"/>
    <property type="match status" value="1"/>
</dbReference>
<sequence>MTKPELQNNSYINREISWLQFNARVLQEASDENVPLIERLRFLGIFSNNLDEFFKVRYATVKRIVDAGKGGKNALGGIRAKELLEIITQIVIEQQSKSLEILNTIHQRLEEEDIHIIDENQIDDAQHDYIKKYFITKVSPALVTIILNDSVELPNLKDSGAYLAVRMVMADGEKQFALIEIPKSVNRFVVLPKEGEKNYIIMIDDLLRHCLSDIFNIFDYKSISAHMVKITRDGELDFESDLSKSFIEKISDSVKHRKIGDPVRFVYDKTIDKETLEYLMSKMGIDDTDSIIPGGRYHNRRDYMGFPSLGRNDLLYRKIEALPVKGLTLEASIFEAIEKKDYLLQAPYQTFSYVVKFLREAALDPNVKTIKITIYRLAQISHIASSLINAAINGKSVTVSIELRARFDEQANIDYAQQMEDEGINLVFGVAGLKVHSKMCVIEREEGKKLKRYGFISTGNFNESTAKIYTDFTLFTSNQRILKDVNKIFNFFETNYKIFTYKHLITSPHYTQKAVYKLIDAEIEKARNGNLGYIRLKMNSISSYKMIDKLYEASRAGVKIQMIVRGICCLIPGVEGMSENIEVISIVDKFLEHSRIYIFGEDDEAKIYISSADWMTRNIDNRVEVSCPIYNDDIKQEIIDTFNISWNDNVKARVLNESQDNNYRINNKEKVRSQFATYDYYLKKLES</sequence>
<dbReference type="GO" id="GO:0009358">
    <property type="term" value="C:polyphosphate kinase complex"/>
    <property type="evidence" value="ECO:0007669"/>
    <property type="project" value="InterPro"/>
</dbReference>
<dbReference type="InterPro" id="IPR025198">
    <property type="entry name" value="PPK_N_dom"/>
</dbReference>
<evidence type="ECO:0000256" key="2">
    <source>
        <dbReference type="ARBA" id="ARBA00022679"/>
    </source>
</evidence>
<dbReference type="NCBIfam" id="TIGR03705">
    <property type="entry name" value="poly_P_kin"/>
    <property type="match status" value="1"/>
</dbReference>
<dbReference type="GO" id="GO:0008976">
    <property type="term" value="F:polyphosphate kinase activity"/>
    <property type="evidence" value="ECO:0007669"/>
    <property type="project" value="UniProtKB-UniRule"/>
</dbReference>
<dbReference type="RefSeq" id="WP_102753867.1">
    <property type="nucleotide sequence ID" value="NZ_CP025791.1"/>
</dbReference>
<dbReference type="SUPFAM" id="SSF56024">
    <property type="entry name" value="Phospholipase D/nuclease"/>
    <property type="match status" value="2"/>
</dbReference>
<dbReference type="Proteomes" id="UP000235826">
    <property type="component" value="Chromosome"/>
</dbReference>
<dbReference type="Pfam" id="PF17941">
    <property type="entry name" value="PP_kinase_C_1"/>
    <property type="match status" value="1"/>
</dbReference>
<feature type="binding site" evidence="6">
    <location>
        <position position="593"/>
    </location>
    <ligand>
        <name>ATP</name>
        <dbReference type="ChEBI" id="CHEBI:30616"/>
    </ligand>
</feature>
<evidence type="ECO:0000256" key="5">
    <source>
        <dbReference type="ARBA" id="ARBA00022840"/>
    </source>
</evidence>
<reference evidence="12 13" key="1">
    <citation type="submission" date="2018-01" db="EMBL/GenBank/DDBJ databases">
        <title>Complete genome sequence of Flavivirga eckloniae ECD14 isolated from seaweed Ecklonia cava.</title>
        <authorList>
            <person name="Lee J.H."/>
            <person name="Baik K.S."/>
            <person name="Seong C.N."/>
        </authorList>
    </citation>
    <scope>NUCLEOTIDE SEQUENCE [LARGE SCALE GENOMIC DNA]</scope>
    <source>
        <strain evidence="12 13">ECD14</strain>
    </source>
</reference>
<dbReference type="InterPro" id="IPR041108">
    <property type="entry name" value="PP_kinase_C_1"/>
</dbReference>
<evidence type="ECO:0000256" key="3">
    <source>
        <dbReference type="ARBA" id="ARBA00022741"/>
    </source>
</evidence>
<evidence type="ECO:0000313" key="12">
    <source>
        <dbReference type="EMBL" id="AUP77207.1"/>
    </source>
</evidence>
<comment type="cofactor">
    <cofactor evidence="6">
        <name>Mg(2+)</name>
        <dbReference type="ChEBI" id="CHEBI:18420"/>
    </cofactor>
</comment>
<dbReference type="HAMAP" id="MF_00347">
    <property type="entry name" value="Polyphosphate_kinase"/>
    <property type="match status" value="1"/>
</dbReference>
<dbReference type="Pfam" id="PF02503">
    <property type="entry name" value="PP_kinase"/>
    <property type="match status" value="1"/>
</dbReference>
<dbReference type="InterPro" id="IPR024953">
    <property type="entry name" value="PP_kinase_middle"/>
</dbReference>
<comment type="similarity">
    <text evidence="6 7">Belongs to the polyphosphate kinase 1 (PPK1) family.</text>
</comment>
<comment type="catalytic activity">
    <reaction evidence="6 7">
        <text>[phosphate](n) + ATP = [phosphate](n+1) + ADP</text>
        <dbReference type="Rhea" id="RHEA:19573"/>
        <dbReference type="Rhea" id="RHEA-COMP:9859"/>
        <dbReference type="Rhea" id="RHEA-COMP:14280"/>
        <dbReference type="ChEBI" id="CHEBI:16838"/>
        <dbReference type="ChEBI" id="CHEBI:30616"/>
        <dbReference type="ChEBI" id="CHEBI:456216"/>
        <dbReference type="EC" id="2.7.4.1"/>
    </reaction>
</comment>
<dbReference type="PANTHER" id="PTHR30218">
    <property type="entry name" value="POLYPHOSPHATE KINASE"/>
    <property type="match status" value="1"/>
</dbReference>
<dbReference type="Gene3D" id="3.30.870.10">
    <property type="entry name" value="Endonuclease Chain A"/>
    <property type="match status" value="2"/>
</dbReference>
<keyword evidence="2 6" id="KW-0808">Transferase</keyword>
<keyword evidence="13" id="KW-1185">Reference proteome</keyword>
<accession>A0A2K9PKT9</accession>
<dbReference type="InterPro" id="IPR036830">
    <property type="entry name" value="PP_kinase_middle_dom_sf"/>
</dbReference>
<keyword evidence="3 6" id="KW-0547">Nucleotide-binding</keyword>
<dbReference type="Pfam" id="PF13090">
    <property type="entry name" value="PP_kinase_C"/>
    <property type="match status" value="1"/>
</dbReference>
<evidence type="ECO:0000256" key="1">
    <source>
        <dbReference type="ARBA" id="ARBA00022553"/>
    </source>
</evidence>
<feature type="domain" description="Polyphosphate kinase C-terminal" evidence="10">
    <location>
        <begin position="504"/>
        <end position="674"/>
    </location>
</feature>
<dbReference type="GO" id="GO:0046872">
    <property type="term" value="F:metal ion binding"/>
    <property type="evidence" value="ECO:0007669"/>
    <property type="project" value="UniProtKB-KW"/>
</dbReference>
<feature type="binding site" evidence="6">
    <location>
        <position position="49"/>
    </location>
    <ligand>
        <name>ATP</name>
        <dbReference type="ChEBI" id="CHEBI:30616"/>
    </ligand>
</feature>
<dbReference type="NCBIfam" id="NF003917">
    <property type="entry name" value="PRK05443.1-1"/>
    <property type="match status" value="1"/>
</dbReference>
<dbReference type="PANTHER" id="PTHR30218:SF0">
    <property type="entry name" value="POLYPHOSPHATE KINASE"/>
    <property type="match status" value="1"/>
</dbReference>
<organism evidence="12 13">
    <name type="scientific">Flavivirga eckloniae</name>
    <dbReference type="NCBI Taxonomy" id="1803846"/>
    <lineage>
        <taxon>Bacteria</taxon>
        <taxon>Pseudomonadati</taxon>
        <taxon>Bacteroidota</taxon>
        <taxon>Flavobacteriia</taxon>
        <taxon>Flavobacteriales</taxon>
        <taxon>Flavobacteriaceae</taxon>
        <taxon>Flavivirga</taxon>
    </lineage>
</organism>
<dbReference type="Pfam" id="PF13089">
    <property type="entry name" value="PP_kinase_N"/>
    <property type="match status" value="1"/>
</dbReference>
<dbReference type="OrthoDB" id="9761456at2"/>
<dbReference type="AlphaFoldDB" id="A0A2K9PKT9"/>
<dbReference type="GO" id="GO:0006799">
    <property type="term" value="P:polyphosphate biosynthetic process"/>
    <property type="evidence" value="ECO:0007669"/>
    <property type="project" value="UniProtKB-UniRule"/>
</dbReference>
<dbReference type="GO" id="GO:0005524">
    <property type="term" value="F:ATP binding"/>
    <property type="evidence" value="ECO:0007669"/>
    <property type="project" value="UniProtKB-KW"/>
</dbReference>
<feature type="domain" description="Polyphosphate kinase N-terminal" evidence="9">
    <location>
        <begin position="11"/>
        <end position="117"/>
    </location>
</feature>
<dbReference type="PIRSF" id="PIRSF015589">
    <property type="entry name" value="PP_kinase"/>
    <property type="match status" value="1"/>
</dbReference>
<evidence type="ECO:0000256" key="6">
    <source>
        <dbReference type="HAMAP-Rule" id="MF_00347"/>
    </source>
</evidence>
<feature type="active site" description="Phosphohistidine intermediate" evidence="6">
    <location>
        <position position="436"/>
    </location>
</feature>
<keyword evidence="5 6" id="KW-0067">ATP-binding</keyword>
<dbReference type="EC" id="2.7.4.1" evidence="6 7"/>
<name>A0A2K9PKT9_9FLAO</name>
<proteinExistence type="inferred from homology"/>
<keyword evidence="4 6" id="KW-0418">Kinase</keyword>
<dbReference type="InterPro" id="IPR036832">
    <property type="entry name" value="PPK_N_dom_sf"/>
</dbReference>
<dbReference type="SUPFAM" id="SSF143724">
    <property type="entry name" value="PHP14-like"/>
    <property type="match status" value="1"/>
</dbReference>
<dbReference type="EMBL" id="CP025791">
    <property type="protein sequence ID" value="AUP77207.1"/>
    <property type="molecule type" value="Genomic_DNA"/>
</dbReference>
<evidence type="ECO:0000259" key="8">
    <source>
        <dbReference type="Pfam" id="PF02503"/>
    </source>
</evidence>
<feature type="binding site" evidence="6">
    <location>
        <position position="469"/>
    </location>
    <ligand>
        <name>ATP</name>
        <dbReference type="ChEBI" id="CHEBI:30616"/>
    </ligand>
</feature>
<gene>
    <name evidence="12" type="primary">ppk1</name>
    <name evidence="6" type="synonym">ppk</name>
    <name evidence="12" type="ORF">C1H87_00125</name>
</gene>
<keyword evidence="1 6" id="KW-0597">Phosphoprotein</keyword>